<sequence length="236" mass="26810">MNSATFHIVFSYLFALHGLSSCRRVTARLQPGVPQVPLLDDDTIAFGEEDNANKQFVHPYIVFFHLVFRSAAVVVYILCGWFSDSFIASFVLVILLLSADFWTVKNISGRLLVGLRWWNYVDDDGKSHWVFESRQSRINRNESRLFWMGLILCPLIWAGFFIICLFGLKFKWMLLVLIALTLTGANLYGYIKCKFGAKENLQSATTDFVKKQLFQNASAFMFPQPAPPTTGNTGVV</sequence>
<evidence type="ECO:0000256" key="1">
    <source>
        <dbReference type="ARBA" id="ARBA00004141"/>
    </source>
</evidence>
<keyword evidence="3 6" id="KW-0812">Transmembrane</keyword>
<keyword evidence="9" id="KW-1185">Reference proteome</keyword>
<evidence type="ECO:0000256" key="2">
    <source>
        <dbReference type="ARBA" id="ARBA00005467"/>
    </source>
</evidence>
<dbReference type="InParanoid" id="A0A212EIZ8"/>
<keyword evidence="7" id="KW-0732">Signal</keyword>
<proteinExistence type="inferred from homology"/>
<dbReference type="GO" id="GO:0000139">
    <property type="term" value="C:Golgi membrane"/>
    <property type="evidence" value="ECO:0007669"/>
    <property type="project" value="TreeGrafter"/>
</dbReference>
<dbReference type="Pfam" id="PF05832">
    <property type="entry name" value="DUF846"/>
    <property type="match status" value="1"/>
</dbReference>
<reference evidence="8 9" key="1">
    <citation type="journal article" date="2011" name="Cell">
        <title>The monarch butterfly genome yields insights into long-distance migration.</title>
        <authorList>
            <person name="Zhan S."/>
            <person name="Merlin C."/>
            <person name="Boore J.L."/>
            <person name="Reppert S.M."/>
        </authorList>
    </citation>
    <scope>NUCLEOTIDE SEQUENCE [LARGE SCALE GENOMIC DNA]</scope>
    <source>
        <strain evidence="8">F-2</strain>
    </source>
</reference>
<feature type="transmembrane region" description="Helical" evidence="6">
    <location>
        <begin position="145"/>
        <end position="165"/>
    </location>
</feature>
<name>A0A212EIZ8_DANPL</name>
<evidence type="ECO:0000313" key="9">
    <source>
        <dbReference type="Proteomes" id="UP000007151"/>
    </source>
</evidence>
<gene>
    <name evidence="8" type="ORF">KGM_210358</name>
</gene>
<dbReference type="STRING" id="278856.A0A212EIZ8"/>
<dbReference type="PANTHER" id="PTHR13019">
    <property type="entry name" value="GOLGI APPARATUS MEMBRANE PROTEIN TVP23"/>
    <property type="match status" value="1"/>
</dbReference>
<dbReference type="Proteomes" id="UP000007151">
    <property type="component" value="Unassembled WGS sequence"/>
</dbReference>
<feature type="transmembrane region" description="Helical" evidence="6">
    <location>
        <begin position="86"/>
        <end position="104"/>
    </location>
</feature>
<feature type="transmembrane region" description="Helical" evidence="6">
    <location>
        <begin position="172"/>
        <end position="191"/>
    </location>
</feature>
<dbReference type="AlphaFoldDB" id="A0A212EIZ8"/>
<keyword evidence="5 6" id="KW-0472">Membrane</keyword>
<dbReference type="InterPro" id="IPR008564">
    <property type="entry name" value="TVP23-like"/>
</dbReference>
<evidence type="ECO:0000256" key="5">
    <source>
        <dbReference type="ARBA" id="ARBA00023136"/>
    </source>
</evidence>
<comment type="caution">
    <text evidence="8">The sequence shown here is derived from an EMBL/GenBank/DDBJ whole genome shotgun (WGS) entry which is preliminary data.</text>
</comment>
<evidence type="ECO:0000256" key="7">
    <source>
        <dbReference type="SAM" id="SignalP"/>
    </source>
</evidence>
<feature type="transmembrane region" description="Helical" evidence="6">
    <location>
        <begin position="60"/>
        <end position="79"/>
    </location>
</feature>
<dbReference type="eggNOG" id="KOG3195">
    <property type="taxonomic scope" value="Eukaryota"/>
</dbReference>
<dbReference type="EMBL" id="AGBW02014545">
    <property type="protein sequence ID" value="OWR41455.1"/>
    <property type="molecule type" value="Genomic_DNA"/>
</dbReference>
<evidence type="ECO:0000256" key="3">
    <source>
        <dbReference type="ARBA" id="ARBA00022692"/>
    </source>
</evidence>
<organism evidence="8 9">
    <name type="scientific">Danaus plexippus plexippus</name>
    <dbReference type="NCBI Taxonomy" id="278856"/>
    <lineage>
        <taxon>Eukaryota</taxon>
        <taxon>Metazoa</taxon>
        <taxon>Ecdysozoa</taxon>
        <taxon>Arthropoda</taxon>
        <taxon>Hexapoda</taxon>
        <taxon>Insecta</taxon>
        <taxon>Pterygota</taxon>
        <taxon>Neoptera</taxon>
        <taxon>Endopterygota</taxon>
        <taxon>Lepidoptera</taxon>
        <taxon>Glossata</taxon>
        <taxon>Ditrysia</taxon>
        <taxon>Papilionoidea</taxon>
        <taxon>Nymphalidae</taxon>
        <taxon>Danainae</taxon>
        <taxon>Danaini</taxon>
        <taxon>Danaina</taxon>
        <taxon>Danaus</taxon>
        <taxon>Danaus</taxon>
    </lineage>
</organism>
<accession>A0A212EIZ8</accession>
<dbReference type="KEGG" id="dpl:KGM_210358"/>
<comment type="similarity">
    <text evidence="2 6">Belongs to the TVP23 family.</text>
</comment>
<evidence type="ECO:0000256" key="4">
    <source>
        <dbReference type="ARBA" id="ARBA00022989"/>
    </source>
</evidence>
<dbReference type="PANTHER" id="PTHR13019:SF25">
    <property type="entry name" value="GOLGI APPARATUS MEMBRANE PROTEIN TVP23 HOMOLOG"/>
    <property type="match status" value="1"/>
</dbReference>
<feature type="signal peptide" evidence="7">
    <location>
        <begin position="1"/>
        <end position="22"/>
    </location>
</feature>
<keyword evidence="4 6" id="KW-1133">Transmembrane helix</keyword>
<protein>
    <recommendedName>
        <fullName evidence="6">Golgi apparatus membrane protein TVP23 homolog</fullName>
    </recommendedName>
</protein>
<dbReference type="FunCoup" id="A0A212EIZ8">
    <property type="interactions" value="1189"/>
</dbReference>
<evidence type="ECO:0000313" key="8">
    <source>
        <dbReference type="EMBL" id="OWR41455.1"/>
    </source>
</evidence>
<feature type="chain" id="PRO_5012035687" description="Golgi apparatus membrane protein TVP23 homolog" evidence="7">
    <location>
        <begin position="23"/>
        <end position="236"/>
    </location>
</feature>
<evidence type="ECO:0000256" key="6">
    <source>
        <dbReference type="RuleBase" id="RU361206"/>
    </source>
</evidence>
<comment type="subcellular location">
    <subcellularLocation>
        <location evidence="1 6">Membrane</location>
        <topology evidence="1 6">Multi-pass membrane protein</topology>
    </subcellularLocation>
</comment>
<dbReference type="GO" id="GO:0016192">
    <property type="term" value="P:vesicle-mediated transport"/>
    <property type="evidence" value="ECO:0007669"/>
    <property type="project" value="TreeGrafter"/>
</dbReference>
<dbReference type="GO" id="GO:0009306">
    <property type="term" value="P:protein secretion"/>
    <property type="evidence" value="ECO:0007669"/>
    <property type="project" value="TreeGrafter"/>
</dbReference>